<sequence>MRDNRLDFFKGILVIQMVFAHCLQFFCDLGQEPVWSGVSEWVNLTTFSGFVFAFGFAYYLAYLQKNFKYAVEKGGKNILVLLGAYYISAFSYAVFIERIPLRWDRALELLLFQRLAGWSEFLFSFAMLTLVTLILWKPLTNKKPGILPGIGVTALLICLLPHREVRPVLGTLIGGTGGAYFPVLPFYVYFVAGVYAARKKLNYNVKMLLVSIAGTTYMIVDCLFFSKSYPSRFPLSLAWLVGGAFIVYCYYLAAGYLSKIKKLSMVNVIGKNSLFYLLVSNLIIFAMKSSSFYKVSGGFSIGLCIMIFAIGGYLHSRVRT</sequence>
<evidence type="ECO:0000313" key="4">
    <source>
        <dbReference type="Proteomes" id="UP001451571"/>
    </source>
</evidence>
<keyword evidence="1" id="KW-1133">Transmembrane helix</keyword>
<dbReference type="RefSeq" id="WP_342758830.1">
    <property type="nucleotide sequence ID" value="NZ_CP146256.1"/>
</dbReference>
<reference evidence="3 4" key="1">
    <citation type="submission" date="2024-02" db="EMBL/GenBank/DDBJ databases">
        <title>Bacterial strain from lacustrine sediment.</title>
        <authorList>
            <person name="Petit C."/>
            <person name="Fadhlaoui K."/>
        </authorList>
    </citation>
    <scope>NUCLEOTIDE SEQUENCE [LARGE SCALE GENOMIC DNA]</scope>
    <source>
        <strain evidence="3 4">IPX-CK</strain>
    </source>
</reference>
<proteinExistence type="predicted"/>
<dbReference type="EMBL" id="CP146256">
    <property type="protein sequence ID" value="XAH75266.1"/>
    <property type="molecule type" value="Genomic_DNA"/>
</dbReference>
<feature type="domain" description="Heparan-alpha-glucosaminide N-acetyltransferase catalytic" evidence="2">
    <location>
        <begin position="2"/>
        <end position="203"/>
    </location>
</feature>
<accession>A0ABZ3EYE8</accession>
<dbReference type="Pfam" id="PF07786">
    <property type="entry name" value="HGSNAT_cat"/>
    <property type="match status" value="1"/>
</dbReference>
<feature type="transmembrane region" description="Helical" evidence="1">
    <location>
        <begin position="293"/>
        <end position="314"/>
    </location>
</feature>
<evidence type="ECO:0000259" key="2">
    <source>
        <dbReference type="Pfam" id="PF07786"/>
    </source>
</evidence>
<feature type="transmembrane region" description="Helical" evidence="1">
    <location>
        <begin position="168"/>
        <end position="195"/>
    </location>
</feature>
<evidence type="ECO:0000313" key="3">
    <source>
        <dbReference type="EMBL" id="XAH75266.1"/>
    </source>
</evidence>
<keyword evidence="4" id="KW-1185">Reference proteome</keyword>
<feature type="transmembrane region" description="Helical" evidence="1">
    <location>
        <begin position="145"/>
        <end position="162"/>
    </location>
</feature>
<keyword evidence="1" id="KW-0472">Membrane</keyword>
<feature type="transmembrane region" description="Helical" evidence="1">
    <location>
        <begin position="7"/>
        <end position="26"/>
    </location>
</feature>
<dbReference type="InterPro" id="IPR012429">
    <property type="entry name" value="HGSNAT_cat"/>
</dbReference>
<gene>
    <name evidence="3" type="ORF">V6984_05780</name>
</gene>
<name>A0ABZ3EYE8_9FIRM</name>
<protein>
    <submittedName>
        <fullName evidence="3">Heparan-alpha-glucosaminide N-acetyltransferase domain-containing protein</fullName>
    </submittedName>
</protein>
<feature type="transmembrane region" description="Helical" evidence="1">
    <location>
        <begin position="115"/>
        <end position="136"/>
    </location>
</feature>
<organism evidence="3 4">
    <name type="scientific">Kineothrix sedimenti</name>
    <dbReference type="NCBI Taxonomy" id="3123317"/>
    <lineage>
        <taxon>Bacteria</taxon>
        <taxon>Bacillati</taxon>
        <taxon>Bacillota</taxon>
        <taxon>Clostridia</taxon>
        <taxon>Lachnospirales</taxon>
        <taxon>Lachnospiraceae</taxon>
        <taxon>Kineothrix</taxon>
    </lineage>
</organism>
<dbReference type="Proteomes" id="UP001451571">
    <property type="component" value="Chromosome"/>
</dbReference>
<feature type="transmembrane region" description="Helical" evidence="1">
    <location>
        <begin position="207"/>
        <end position="226"/>
    </location>
</feature>
<feature type="transmembrane region" description="Helical" evidence="1">
    <location>
        <begin position="74"/>
        <end position="95"/>
    </location>
</feature>
<feature type="transmembrane region" description="Helical" evidence="1">
    <location>
        <begin position="269"/>
        <end position="287"/>
    </location>
</feature>
<feature type="transmembrane region" description="Helical" evidence="1">
    <location>
        <begin position="41"/>
        <end position="62"/>
    </location>
</feature>
<feature type="transmembrane region" description="Helical" evidence="1">
    <location>
        <begin position="238"/>
        <end position="257"/>
    </location>
</feature>
<evidence type="ECO:0000256" key="1">
    <source>
        <dbReference type="SAM" id="Phobius"/>
    </source>
</evidence>
<keyword evidence="1" id="KW-0812">Transmembrane</keyword>